<protein>
    <submittedName>
        <fullName evidence="2">Uncharacterized protein</fullName>
    </submittedName>
</protein>
<name>A0A7G5IL78_9SPHN</name>
<sequence length="52" mass="5801">MTEHHTDDHPAVLTRTEARAAVEVKPMRWVLWIGIVLAVVLLAAAYFGFAPE</sequence>
<evidence type="ECO:0000256" key="1">
    <source>
        <dbReference type="SAM" id="Phobius"/>
    </source>
</evidence>
<dbReference type="EMBL" id="CP059851">
    <property type="protein sequence ID" value="QMW24120.1"/>
    <property type="molecule type" value="Genomic_DNA"/>
</dbReference>
<keyword evidence="1" id="KW-1133">Transmembrane helix</keyword>
<dbReference type="Proteomes" id="UP000515292">
    <property type="component" value="Chromosome"/>
</dbReference>
<dbReference type="RefSeq" id="WP_182297943.1">
    <property type="nucleotide sequence ID" value="NZ_CP059851.1"/>
</dbReference>
<gene>
    <name evidence="2" type="ORF">H3309_06595</name>
</gene>
<evidence type="ECO:0000313" key="3">
    <source>
        <dbReference type="Proteomes" id="UP000515292"/>
    </source>
</evidence>
<dbReference type="AlphaFoldDB" id="A0A7G5IL78"/>
<keyword evidence="1" id="KW-0812">Transmembrane</keyword>
<keyword evidence="3" id="KW-1185">Reference proteome</keyword>
<feature type="transmembrane region" description="Helical" evidence="1">
    <location>
        <begin position="29"/>
        <end position="49"/>
    </location>
</feature>
<reference evidence="2 3" key="1">
    <citation type="submission" date="2020-07" db="EMBL/GenBank/DDBJ databases">
        <title>Complete genome sequence for Sandaracinobacter sp. M6.</title>
        <authorList>
            <person name="Tang Y."/>
            <person name="Liu Q."/>
            <person name="Guo Z."/>
            <person name="Lei P."/>
            <person name="Huang B."/>
        </authorList>
    </citation>
    <scope>NUCLEOTIDE SEQUENCE [LARGE SCALE GENOMIC DNA]</scope>
    <source>
        <strain evidence="2 3">M6</strain>
    </source>
</reference>
<organism evidence="2 3">
    <name type="scientific">Sandaracinobacteroides saxicola</name>
    <dbReference type="NCBI Taxonomy" id="2759707"/>
    <lineage>
        <taxon>Bacteria</taxon>
        <taxon>Pseudomonadati</taxon>
        <taxon>Pseudomonadota</taxon>
        <taxon>Alphaproteobacteria</taxon>
        <taxon>Sphingomonadales</taxon>
        <taxon>Sphingosinicellaceae</taxon>
        <taxon>Sandaracinobacteroides</taxon>
    </lineage>
</organism>
<dbReference type="KEGG" id="sand:H3309_06595"/>
<keyword evidence="1" id="KW-0472">Membrane</keyword>
<accession>A0A7G5IL78</accession>
<evidence type="ECO:0000313" key="2">
    <source>
        <dbReference type="EMBL" id="QMW24120.1"/>
    </source>
</evidence>
<proteinExistence type="predicted"/>